<dbReference type="SUPFAM" id="SSF140931">
    <property type="entry name" value="Fic-like"/>
    <property type="match status" value="1"/>
</dbReference>
<dbReference type="InterPro" id="IPR036597">
    <property type="entry name" value="Fido-like_dom_sf"/>
</dbReference>
<comment type="caution">
    <text evidence="5">The sequence shown here is derived from an EMBL/GenBank/DDBJ whole genome shotgun (WGS) entry which is preliminary data.</text>
</comment>
<dbReference type="InterPro" id="IPR040198">
    <property type="entry name" value="Fido_containing"/>
</dbReference>
<dbReference type="Gene3D" id="1.10.3290.10">
    <property type="entry name" value="Fido-like domain"/>
    <property type="match status" value="1"/>
</dbReference>
<sequence length="309" mass="36043">MILDFKIFTSIQEKKKKIDEVRPLSKSLVNKIREQVIIEWTYNSNAIEGTRLSLKETELVIEQGLTIKGIPLKDHFEALNHKEAILFLEKTIKKGNIKLDSFLIRQIHRLILYKIDQENAGKYRDVQVKISGSSYLPPSALEVPIKMRSFDKWLKDSKNKRDLIDYSALAHFKLVNIHPFIDGNGRTSRLLMNLILMNKGYPPTIILKSDRPKYYQVLDFAHKGNVKPFIDFIGKNVERSLTWYLDAVTPEKRKEGVDKWQLLSQIAPKTPFSQEYLSLLARRGRIEAVKKNRDWYSNLKAVNEYIKNK</sequence>
<evidence type="ECO:0000313" key="6">
    <source>
        <dbReference type="Proteomes" id="UP000034803"/>
    </source>
</evidence>
<keyword evidence="2" id="KW-0067">ATP-binding</keyword>
<evidence type="ECO:0000259" key="4">
    <source>
        <dbReference type="PROSITE" id="PS51459"/>
    </source>
</evidence>
<proteinExistence type="predicted"/>
<feature type="binding site" evidence="2">
    <location>
        <begin position="214"/>
        <end position="215"/>
    </location>
    <ligand>
        <name>ATP</name>
        <dbReference type="ChEBI" id="CHEBI:30616"/>
    </ligand>
</feature>
<dbReference type="EMBL" id="LBOI01000003">
    <property type="protein sequence ID" value="KKP32037.1"/>
    <property type="molecule type" value="Genomic_DNA"/>
</dbReference>
<dbReference type="Pfam" id="PF02661">
    <property type="entry name" value="Fic"/>
    <property type="match status" value="1"/>
</dbReference>
<dbReference type="PANTHER" id="PTHR13504:SF38">
    <property type="entry name" value="FIDO DOMAIN-CONTAINING PROTEIN"/>
    <property type="match status" value="1"/>
</dbReference>
<protein>
    <submittedName>
        <fullName evidence="5">Fic/DOC family protein</fullName>
    </submittedName>
</protein>
<dbReference type="PATRIC" id="fig|1618586.3.peg.242"/>
<accession>A0A0G0BLV2</accession>
<feature type="binding site" evidence="2">
    <location>
        <begin position="182"/>
        <end position="189"/>
    </location>
    <ligand>
        <name>ATP</name>
        <dbReference type="ChEBI" id="CHEBI:30616"/>
    </ligand>
</feature>
<dbReference type="InterPro" id="IPR003812">
    <property type="entry name" value="Fido"/>
</dbReference>
<name>A0A0G0BLV2_9BACT</name>
<dbReference type="PROSITE" id="PS51459">
    <property type="entry name" value="FIDO"/>
    <property type="match status" value="1"/>
</dbReference>
<feature type="domain" description="Fido" evidence="4">
    <location>
        <begin position="99"/>
        <end position="235"/>
    </location>
</feature>
<dbReference type="AlphaFoldDB" id="A0A0G0BLV2"/>
<organism evidence="5 6">
    <name type="scientific">Candidatus Woesebacteria bacterium GW2011_GWC2_31_9</name>
    <dbReference type="NCBI Taxonomy" id="1618586"/>
    <lineage>
        <taxon>Bacteria</taxon>
        <taxon>Candidatus Woeseibacteriota</taxon>
    </lineage>
</organism>
<feature type="active site" evidence="1">
    <location>
        <position position="178"/>
    </location>
</feature>
<dbReference type="Proteomes" id="UP000034803">
    <property type="component" value="Unassembled WGS sequence"/>
</dbReference>
<dbReference type="PANTHER" id="PTHR13504">
    <property type="entry name" value="FIDO DOMAIN-CONTAINING PROTEIN DDB_G0283145"/>
    <property type="match status" value="1"/>
</dbReference>
<evidence type="ECO:0000256" key="2">
    <source>
        <dbReference type="PIRSR" id="PIRSR640198-2"/>
    </source>
</evidence>
<evidence type="ECO:0000256" key="3">
    <source>
        <dbReference type="PIRSR" id="PIRSR640198-3"/>
    </source>
</evidence>
<evidence type="ECO:0000256" key="1">
    <source>
        <dbReference type="PIRSR" id="PIRSR640198-1"/>
    </source>
</evidence>
<gene>
    <name evidence="5" type="ORF">UR21_C0003G0070</name>
</gene>
<feature type="site" description="Important for autoinhibition of adenylyltransferase activity" evidence="3">
    <location>
        <position position="48"/>
    </location>
</feature>
<evidence type="ECO:0000313" key="5">
    <source>
        <dbReference type="EMBL" id="KKP32037.1"/>
    </source>
</evidence>
<reference evidence="5 6" key="1">
    <citation type="journal article" date="2015" name="Nature">
        <title>rRNA introns, odd ribosomes, and small enigmatic genomes across a large radiation of phyla.</title>
        <authorList>
            <person name="Brown C.T."/>
            <person name="Hug L.A."/>
            <person name="Thomas B.C."/>
            <person name="Sharon I."/>
            <person name="Castelle C.J."/>
            <person name="Singh A."/>
            <person name="Wilkins M.J."/>
            <person name="Williams K.H."/>
            <person name="Banfield J.F."/>
        </authorList>
    </citation>
    <scope>NUCLEOTIDE SEQUENCE [LARGE SCALE GENOMIC DNA]</scope>
</reference>
<keyword evidence="2" id="KW-0547">Nucleotide-binding</keyword>
<dbReference type="GO" id="GO:0005524">
    <property type="term" value="F:ATP binding"/>
    <property type="evidence" value="ECO:0007669"/>
    <property type="project" value="UniProtKB-KW"/>
</dbReference>